<organism evidence="1 2">
    <name type="scientific">Pedobacter africanus</name>
    <dbReference type="NCBI Taxonomy" id="151894"/>
    <lineage>
        <taxon>Bacteria</taxon>
        <taxon>Pseudomonadati</taxon>
        <taxon>Bacteroidota</taxon>
        <taxon>Sphingobacteriia</taxon>
        <taxon>Sphingobacteriales</taxon>
        <taxon>Sphingobacteriaceae</taxon>
        <taxon>Pedobacter</taxon>
    </lineage>
</organism>
<evidence type="ECO:0000313" key="1">
    <source>
        <dbReference type="EMBL" id="MDR6782684.1"/>
    </source>
</evidence>
<reference evidence="1" key="1">
    <citation type="submission" date="2023-07" db="EMBL/GenBank/DDBJ databases">
        <title>Sorghum-associated microbial communities from plants grown in Nebraska, USA.</title>
        <authorList>
            <person name="Schachtman D."/>
        </authorList>
    </citation>
    <scope>NUCLEOTIDE SEQUENCE</scope>
    <source>
        <strain evidence="1">2697</strain>
    </source>
</reference>
<accession>A0ACC6KU60</accession>
<gene>
    <name evidence="1" type="ORF">J2X78_001236</name>
</gene>
<dbReference type="Proteomes" id="UP001246858">
    <property type="component" value="Unassembled WGS sequence"/>
</dbReference>
<name>A0ACC6KU60_9SPHI</name>
<proteinExistence type="predicted"/>
<keyword evidence="1" id="KW-0238">DNA-binding</keyword>
<comment type="caution">
    <text evidence="1">The sequence shown here is derived from an EMBL/GenBank/DDBJ whole genome shotgun (WGS) entry which is preliminary data.</text>
</comment>
<evidence type="ECO:0000313" key="2">
    <source>
        <dbReference type="Proteomes" id="UP001246858"/>
    </source>
</evidence>
<keyword evidence="2" id="KW-1185">Reference proteome</keyword>
<protein>
    <submittedName>
        <fullName evidence="1">DNA-binding transcriptional MerR regulator</fullName>
    </submittedName>
</protein>
<sequence length="2806" mass="315416">MKKKVIESEAGDARLMENIKLFSANFKGKAGLTDAFTKLYLKNDGNVPSVLAQLSGNKLFSKKTLADISFTFGLMTWAGANQVLMDTFRGDSAVNSLRDIALNYNKEALSKKIDNTATPPLQNKKDFINGLYTNLYALEPTAIIVNMINDPKVPLWNNETGKIISSILSRVPDFKITTTSVYELINDEQLLKPVAKKYIDTVIHNLKVLQRVTLMSPVPEAVPVLINKNYLSVPAVTALPLKQFIATMQGTELSTDILKRIYTAAQKKKAFYEHSLLSIKEAGMKTGIAMIDGNSSGKSGASAVDPDVEGILSKNNLSWNLLFGDADFCECGECTSVYSATAYYVDLLQYLRNNNLDTGKVKTGTEDNPPLQTLFARRPDLGHLELSCKNTNTILPYVDLVNEVMEQYIVLKPGGFNNYKGFNVDKETSGELLSAPQHTSKEAYKVLQEAFFPFSLPYHQPIDAIRIFLKQLNTSRYELMDTFQNNHSDIRLEVAADAEFLALTEEEYRIITKKNFDGTNDSRNTKEYYGLAVATNWRERLCRVKDEFLPRTGLLYTELVGLLQTEYINPGLVVPEYGEMLRSLSQPLAAAWLTYQDDMGGNLLTDNPQLKKLLDKYDEKTRLQKLSSFFESIPGCFALNSPDNDCNLDKVTLLRYDEDFLSEDDYNKFNRFIRLWRKMGFTIEETDQVIMSLGSGDITPIMIHRLMAVKKIIDLTGIELSKLLCFWGNIGTAGENALFNRLFIAHNLAAIDPVFTTKLSGTEMLADHLPAIMATLNLSANDISLISTYKSLSGPLTLTLEHLSLLYRYRLLSKMLGLNISRLINLMEVVGDVFESPHITLRFLDQIAEAETAGFTFDQLSYMVNGTGNLSHLDNKATLALAKDIYDGQTAIEMEHADIVPDAAATSDAEKLESIISKATTELVRSKATLLFETDRAEQLISILEGTTVYSTSAPLLADTVLTDSATLGAALKLKIKYRRNDDTGTGSLQVNGALTANELAELEGAVPGTNAWTQAVAEIKRQQDELFNDILAGIFVTSPVETTLLKSENNTSSAPQKRIAFLEVFLPYLREKLIQIHVVATLSAQTGLDHLLVQSLIKNILKPDGASLYAQLTAPSTSLAPASWYGKLIPASEDNFTFIVRVGTNVTFKLSLDNVVVLEHTGIPSNGDFELRSEAIKLSAGKVCQLSLEGILPENLFWKTETSAIENIPAKALLPDAKLKAIRSALRQLGKMAILVKTLALSADELNHIQANHSDFGDINFSDLSFYHLIRIIRYCRLRDSLPKTSLNLLQFWEQLNQAGANLTEQIAQLTKWKQEQISKLISGPHFNLVAADFRNEKNLLKLQQALSVATNIGVDIDTLFQWAIPSFAFDATRAIAESIQMALRAKYNQSDWEQVVKPLNDVLRNNQKNALIAYLLQQPELKTAGVTDADGLFEYFLIDVQMETCMETSRVKQAISSVQLFVQRCFLGLEEVIYGIAPNALDRERWEWMQHYRVWEANRKVFLYPENWIDSNLRDDKSPFFKELESELLQQDINQQNVTEALKTYLYKVGEIANMEVIGLYIEGKKNGDTVWQDGARLHVFSRSRNAPYFFYYRYMALDEMNWYPWEKIQVDIPSYDVLFTDGRILGNGCYLTPVILNGRLMIFFPQITAKTKPNIGSGQIKTLADKTQDQLKPIEYREIKMAYSEYKNGKWTQKQLSTDCLYDVRLSLPSLGAYNFYPVISGGFVKITVYGNYAGRYKIGAFDFDGTLHTGTVSSSELGGPDAIYFDYSNGKRSNQDHEERLNILFDNFLVTKFRWVPNRSTWAWESYPFWFVNAAKLIELSNLPQLKELFDYTLSIPADGLENAFGKTAHASYHELKRPYSLYNWELYFHTPVMIADALSKAQQFEEAMKWFHYVFNPIAEGTDDKRFWMFGPFKETDSKNILAQIFGSLGANEPDPAISEWRNNPFKPHVVARSRPVAYMKWVVMKYIDNILDWGDYLFRQDTIESINQATQLYVLAGHILGRKPMVIPKRGELSAQSYNSLMDKWDAFSNAISEMEIAAIYNIQQLGYSDETAGETAVADIFGTASALYFCIPNNPKLTAYWDTLADRLFKIRHCLNIEGVFRKLPLFEAPIDPALLVKAAAQGLSLSSVVNDLNTSMPNYRFYYLLQKALELCGELKSMGGAILAAIEKKDNETVTLIRARHESTANNLMMEIKKLQLEEAQKSLDALLQNRKAPEARMKYYLQLIGEDVGKIPGQDTDFAELANGIDQPVDESGLKLSKFEKEEMDKSFEAHKLQTEVGQKELLASILHLLPTAAVDAKPFGIGLGVQFGGPMLGGAMQAWAKALQNDANVKTYVASIAAKKGGFQRAMQERIFQTNAAGFELKQIDKQITTQQIRIDMANQEIRNQQKQIDNAAEIEEFLKNKYSNEELYTWMRGSLKTLYRQVYNLAYDLAKKAEKTYCFERGISNTNFIQSTYFDAGREGLLAGEQLYVGLKQLETAYQEKRGYDYEITKHVSVCKLDPFALLQLKTTGTCEFDLPEVLFDMDYPGHFKRRIKSISVSIPCIAGPYVGVNATLRLLNNKFRNSSISNNYPEKTDEQDERFIAYNIPITAIAASSAQNDAGMFELNFKDERYLPFEGAGVISRWRLGLPELRQFDYTHIADIVLHVKYTACEGGQQLKASAVQSVSGQLNKVSQQLNETGMHLLIGLRQDIPSGWNLLKTGGTVNLSIDKSRLPYMVQGMNVGLKQVTFMAQVKGNPQTFTMTLDNSTVTLELNTELGTLIGTSMAIQLETLFTLSVAEADKGKIEDLVLLIKYGM</sequence>
<dbReference type="EMBL" id="JAVDTF010000001">
    <property type="protein sequence ID" value="MDR6782684.1"/>
    <property type="molecule type" value="Genomic_DNA"/>
</dbReference>